<dbReference type="PANTHER" id="PTHR46766:SF1">
    <property type="entry name" value="GLUTAMINE-RICH PROTEIN 2"/>
    <property type="match status" value="1"/>
</dbReference>
<keyword evidence="2" id="KW-1133">Transmembrane helix</keyword>
<reference evidence="5 6" key="1">
    <citation type="submission" date="2016-06" db="EMBL/GenBank/DDBJ databases">
        <authorList>
            <person name="Kjaerup R.B."/>
            <person name="Dalgaard T.S."/>
            <person name="Juul-Madsen H.R."/>
        </authorList>
    </citation>
    <scope>NUCLEOTIDE SEQUENCE [LARGE SCALE GENOMIC DNA]</scope>
    <source>
        <strain evidence="5 6">1245752.6</strain>
    </source>
</reference>
<dbReference type="AlphaFoldDB" id="A0A1A6B8F1"/>
<evidence type="ECO:0008006" key="7">
    <source>
        <dbReference type="Google" id="ProtNLM"/>
    </source>
</evidence>
<evidence type="ECO:0000256" key="1">
    <source>
        <dbReference type="ARBA" id="ARBA00010652"/>
    </source>
</evidence>
<evidence type="ECO:0000313" key="6">
    <source>
        <dbReference type="Proteomes" id="UP000093757"/>
    </source>
</evidence>
<feature type="domain" description="PE-PPE" evidence="4">
    <location>
        <begin position="215"/>
        <end position="433"/>
    </location>
</feature>
<dbReference type="Pfam" id="PF00823">
    <property type="entry name" value="PPE"/>
    <property type="match status" value="1"/>
</dbReference>
<dbReference type="SUPFAM" id="SSF53474">
    <property type="entry name" value="alpha/beta-Hydrolases"/>
    <property type="match status" value="1"/>
</dbReference>
<evidence type="ECO:0000313" key="5">
    <source>
        <dbReference type="EMBL" id="OBR98602.1"/>
    </source>
</evidence>
<evidence type="ECO:0000259" key="4">
    <source>
        <dbReference type="Pfam" id="PF08237"/>
    </source>
</evidence>
<feature type="transmembrane region" description="Helical" evidence="2">
    <location>
        <begin position="578"/>
        <end position="601"/>
    </location>
</feature>
<dbReference type="PANTHER" id="PTHR46766">
    <property type="entry name" value="GLUTAMINE-RICH PROTEIN 2"/>
    <property type="match status" value="1"/>
</dbReference>
<dbReference type="OrthoDB" id="4568361at2"/>
<dbReference type="Gene3D" id="3.40.50.1820">
    <property type="entry name" value="alpha/beta hydrolase"/>
    <property type="match status" value="1"/>
</dbReference>
<dbReference type="Pfam" id="PF08237">
    <property type="entry name" value="PE-PPE"/>
    <property type="match status" value="1"/>
</dbReference>
<keyword evidence="2" id="KW-0812">Transmembrane</keyword>
<dbReference type="GO" id="GO:0052572">
    <property type="term" value="P:response to host immune response"/>
    <property type="evidence" value="ECO:0007669"/>
    <property type="project" value="TreeGrafter"/>
</dbReference>
<dbReference type="InterPro" id="IPR000030">
    <property type="entry name" value="PPE_dom"/>
</dbReference>
<dbReference type="InterPro" id="IPR038332">
    <property type="entry name" value="PPE_sf"/>
</dbReference>
<organism evidence="5 6">
    <name type="scientific">Mycobacterium gordonae</name>
    <dbReference type="NCBI Taxonomy" id="1778"/>
    <lineage>
        <taxon>Bacteria</taxon>
        <taxon>Bacillati</taxon>
        <taxon>Actinomycetota</taxon>
        <taxon>Actinomycetes</taxon>
        <taxon>Mycobacteriales</taxon>
        <taxon>Mycobacteriaceae</taxon>
        <taxon>Mycobacterium</taxon>
    </lineage>
</organism>
<sequence length="615" mass="63880">MDFVVAPPEVTSALIAHGPGSGSLRAAATAWEALEEGLTATAHGFSSVVSNLAQAWQGVPATAMAELAFSYSSWLRDAATAAAHAAGQATAAAAAYDAARAATVSLEALAGNRTQLFSLVASNILGLNAPAIAATEADYERMWATDVAAMSDYYAGASAAVAQLTPWRPAPAAPAASSDVTLVIGGSGFPLPSQSYVNTVLAQYVTPHFPAFTVANAQALLTPAQSYWITGIKTMTEEASWAQGLTILDNAIHTQLASGNHVVVQGFSQGAGIASLEMARLKAAGVPTDAVSFSLVGNPMNPNGGLYSRFDGLTLPSMGKAFPGSTPANDYPTVVYTIEYDGFADFPRYPLNIVADVNAMLGALYVHPLYPTLTSEQVATAVQLPTEGPTMTTYYMIPTQNLPLLEPLRTSFLGNTIADLIQPNLKVIVNLGYGDPDYGYSTAPANIPTPFGLFPEVSPVRVVNALVNGTQQGISDAGADLRAWHPPSQPTMPSLPHLTLPAFSPLSVDGFIDGLQTANTKVVTAATSATATAYATLLPTADTLTAIAVSLPSYDMNLFLDGIRQAVEGDPAGIVNAIGYPIAADIGLLTFLSFFLAYAYYGAAKSIVADFTALL</sequence>
<dbReference type="RefSeq" id="WP_065136952.1">
    <property type="nucleotide sequence ID" value="NZ_MAEM01000515.1"/>
</dbReference>
<dbReference type="Proteomes" id="UP000093757">
    <property type="component" value="Unassembled WGS sequence"/>
</dbReference>
<dbReference type="SUPFAM" id="SSF140459">
    <property type="entry name" value="PE/PPE dimer-like"/>
    <property type="match status" value="1"/>
</dbReference>
<gene>
    <name evidence="5" type="ORF">A9W98_34475</name>
</gene>
<proteinExistence type="inferred from homology"/>
<dbReference type="InterPro" id="IPR029058">
    <property type="entry name" value="AB_hydrolase_fold"/>
</dbReference>
<evidence type="ECO:0000256" key="2">
    <source>
        <dbReference type="SAM" id="Phobius"/>
    </source>
</evidence>
<comment type="similarity">
    <text evidence="1">Belongs to the mycobacterial PPE family.</text>
</comment>
<dbReference type="EMBL" id="MAEM01000515">
    <property type="protein sequence ID" value="OBR98602.1"/>
    <property type="molecule type" value="Genomic_DNA"/>
</dbReference>
<feature type="domain" description="PPE" evidence="3">
    <location>
        <begin position="2"/>
        <end position="165"/>
    </location>
</feature>
<dbReference type="InterPro" id="IPR013228">
    <property type="entry name" value="PE-PPE_C"/>
</dbReference>
<comment type="caution">
    <text evidence="5">The sequence shown here is derived from an EMBL/GenBank/DDBJ whole genome shotgun (WGS) entry which is preliminary data.</text>
</comment>
<name>A0A1A6B8F1_MYCGO</name>
<accession>A0A1A6B8F1</accession>
<keyword evidence="2" id="KW-0472">Membrane</keyword>
<evidence type="ECO:0000259" key="3">
    <source>
        <dbReference type="Pfam" id="PF00823"/>
    </source>
</evidence>
<protein>
    <recommendedName>
        <fullName evidence="7">PPE family protein</fullName>
    </recommendedName>
</protein>
<dbReference type="Gene3D" id="1.20.1260.20">
    <property type="entry name" value="PPE superfamily"/>
    <property type="match status" value="1"/>
</dbReference>